<keyword evidence="2" id="KW-1185">Reference proteome</keyword>
<gene>
    <name evidence="1" type="ORF">B6N23_01255</name>
</gene>
<accession>A0ABY9H5N3</accession>
<evidence type="ECO:0000313" key="2">
    <source>
        <dbReference type="Proteomes" id="UP001235344"/>
    </source>
</evidence>
<proteinExistence type="predicted"/>
<protein>
    <submittedName>
        <fullName evidence="1">Uncharacterized protein</fullName>
    </submittedName>
</protein>
<dbReference type="Proteomes" id="UP001235344">
    <property type="component" value="Chromosome"/>
</dbReference>
<organism evidence="1 2">
    <name type="scientific">Halomonas alkalicola</name>
    <dbReference type="NCBI Taxonomy" id="1930622"/>
    <lineage>
        <taxon>Bacteria</taxon>
        <taxon>Pseudomonadati</taxon>
        <taxon>Pseudomonadota</taxon>
        <taxon>Gammaproteobacteria</taxon>
        <taxon>Oceanospirillales</taxon>
        <taxon>Halomonadaceae</taxon>
        <taxon>Halomonas</taxon>
    </lineage>
</organism>
<dbReference type="EMBL" id="CP131913">
    <property type="protein sequence ID" value="WLI73600.1"/>
    <property type="molecule type" value="Genomic_DNA"/>
</dbReference>
<reference evidence="1 2" key="1">
    <citation type="submission" date="2023-08" db="EMBL/GenBank/DDBJ databases">
        <title>Transcriptome Analysis of Halomonas alkalicola CICC 11012s to Identify the Genes Involved in Alkaline Tolerances.</title>
        <authorList>
            <person name="Zhai L."/>
        </authorList>
    </citation>
    <scope>NUCLEOTIDE SEQUENCE [LARGE SCALE GENOMIC DNA]</scope>
    <source>
        <strain evidence="1 2">CICC 11012s</strain>
    </source>
</reference>
<sequence length="214" mass="23917">MPTFEVDDSGTLSLAGYEAPKTRSDIYDVDKRWHESPEGLRFAMEDCPALMEAVHNIYSRYWMGDGPRGARTSKQRKLIDRVIEQTRHLASDPEDGMGLWFMMMGPETFQEVLVADVNDWLSSDIDWTWDDTSGISLPLNGQDAAYEYLKDLPANEMDAIGIVLVEGDVPGSSYYAAELTSPPQRATAAARALGRPLEFTALWPAQRPTRATHS</sequence>
<name>A0ABY9H5N3_9GAMM</name>
<evidence type="ECO:0000313" key="1">
    <source>
        <dbReference type="EMBL" id="WLI73600.1"/>
    </source>
</evidence>
<dbReference type="RefSeq" id="WP_305501393.1">
    <property type="nucleotide sequence ID" value="NZ_CP131913.1"/>
</dbReference>